<organism evidence="2 3">
    <name type="scientific">Phaseolus angularis</name>
    <name type="common">Azuki bean</name>
    <name type="synonym">Vigna angularis</name>
    <dbReference type="NCBI Taxonomy" id="3914"/>
    <lineage>
        <taxon>Eukaryota</taxon>
        <taxon>Viridiplantae</taxon>
        <taxon>Streptophyta</taxon>
        <taxon>Embryophyta</taxon>
        <taxon>Tracheophyta</taxon>
        <taxon>Spermatophyta</taxon>
        <taxon>Magnoliopsida</taxon>
        <taxon>eudicotyledons</taxon>
        <taxon>Gunneridae</taxon>
        <taxon>Pentapetalae</taxon>
        <taxon>rosids</taxon>
        <taxon>fabids</taxon>
        <taxon>Fabales</taxon>
        <taxon>Fabaceae</taxon>
        <taxon>Papilionoideae</taxon>
        <taxon>50 kb inversion clade</taxon>
        <taxon>NPAAA clade</taxon>
        <taxon>indigoferoid/millettioid clade</taxon>
        <taxon>Phaseoleae</taxon>
        <taxon>Vigna</taxon>
    </lineage>
</organism>
<dbReference type="Proteomes" id="UP000053144">
    <property type="component" value="Chromosome 4"/>
</dbReference>
<feature type="compositionally biased region" description="Basic and acidic residues" evidence="1">
    <location>
        <begin position="438"/>
        <end position="450"/>
    </location>
</feature>
<feature type="region of interest" description="Disordered" evidence="1">
    <location>
        <begin position="98"/>
        <end position="119"/>
    </location>
</feature>
<sequence length="467" mass="51254">MAIVDVESSLESSGRGDSDGTAGGGDAQPSSPSSVSLSYVERSDPDANVWLVSSVNSSGDVSVAGLPIIWGYGLVPHDVSLHVSDYYMRKQVDDRPVIHRPGYGGRPIDKGGREPSFSDSYKNLKDQYFKVIINESGRGELQDIMSAPPPRQSNFMSSRRETGGGASVSREQVPPPHSRPASINRPPPIMPVGVNVAILVLRAAPGDAVPTPQNPPIIHVEPSLEVAGTSAQPLQRKRKAHKEGDKSASKKNRREGSVPQPLPHGVFSPEFSISHKTTFHMSSTHRSLIKPLSESELTNAMLKMSTRAALLAWYLREFADHRGVEHIQAEMAAEKKVFVNLLAELRLTANQQKEVEKGLHEKNQMLTYELSQAKEKIVKLNVSIIFEHEEGFYKALQQVSVLVGVRDPYVVGFDIEKDVFDRILVHLDDLAARGNPPRLEEPPTAEESKGAEIVVEVVADKEDEDEH</sequence>
<evidence type="ECO:0000256" key="1">
    <source>
        <dbReference type="SAM" id="MobiDB-lite"/>
    </source>
</evidence>
<feature type="region of interest" description="Disordered" evidence="1">
    <location>
        <begin position="140"/>
        <end position="187"/>
    </location>
</feature>
<protein>
    <submittedName>
        <fullName evidence="2">Uncharacterized protein</fullName>
    </submittedName>
</protein>
<reference evidence="3" key="1">
    <citation type="journal article" date="2015" name="Proc. Natl. Acad. Sci. U.S.A.">
        <title>Genome sequencing of adzuki bean (Vigna angularis) provides insight into high starch and low fat accumulation and domestication.</title>
        <authorList>
            <person name="Yang K."/>
            <person name="Tian Z."/>
            <person name="Chen C."/>
            <person name="Luo L."/>
            <person name="Zhao B."/>
            <person name="Wang Z."/>
            <person name="Yu L."/>
            <person name="Li Y."/>
            <person name="Sun Y."/>
            <person name="Li W."/>
            <person name="Chen Y."/>
            <person name="Li Y."/>
            <person name="Zhang Y."/>
            <person name="Ai D."/>
            <person name="Zhao J."/>
            <person name="Shang C."/>
            <person name="Ma Y."/>
            <person name="Wu B."/>
            <person name="Wang M."/>
            <person name="Gao L."/>
            <person name="Sun D."/>
            <person name="Zhang P."/>
            <person name="Guo F."/>
            <person name="Wang W."/>
            <person name="Li Y."/>
            <person name="Wang J."/>
            <person name="Varshney R.K."/>
            <person name="Wang J."/>
            <person name="Ling H.Q."/>
            <person name="Wan P."/>
        </authorList>
    </citation>
    <scope>NUCLEOTIDE SEQUENCE</scope>
    <source>
        <strain evidence="3">cv. Jingnong 6</strain>
    </source>
</reference>
<evidence type="ECO:0000313" key="3">
    <source>
        <dbReference type="Proteomes" id="UP000053144"/>
    </source>
</evidence>
<proteinExistence type="predicted"/>
<dbReference type="AlphaFoldDB" id="A0A0L9UEW3"/>
<accession>A0A0L9UEW3</accession>
<dbReference type="Gramene" id="KOM41283">
    <property type="protein sequence ID" value="KOM41283"/>
    <property type="gene ID" value="LR48_Vigan04g148100"/>
</dbReference>
<gene>
    <name evidence="2" type="ORF">LR48_Vigan04g148100</name>
</gene>
<feature type="region of interest" description="Disordered" evidence="1">
    <location>
        <begin position="1"/>
        <end position="40"/>
    </location>
</feature>
<name>A0A0L9UEW3_PHAAN</name>
<dbReference type="EMBL" id="CM003374">
    <property type="protein sequence ID" value="KOM41283.1"/>
    <property type="molecule type" value="Genomic_DNA"/>
</dbReference>
<evidence type="ECO:0000313" key="2">
    <source>
        <dbReference type="EMBL" id="KOM41283.1"/>
    </source>
</evidence>
<feature type="region of interest" description="Disordered" evidence="1">
    <location>
        <begin position="433"/>
        <end position="452"/>
    </location>
</feature>
<feature type="region of interest" description="Disordered" evidence="1">
    <location>
        <begin position="210"/>
        <end position="269"/>
    </location>
</feature>
<feature type="compositionally biased region" description="Low complexity" evidence="1">
    <location>
        <begin position="29"/>
        <end position="38"/>
    </location>
</feature>